<organism evidence="1">
    <name type="scientific">Arundo donax</name>
    <name type="common">Giant reed</name>
    <name type="synonym">Donax arundinaceus</name>
    <dbReference type="NCBI Taxonomy" id="35708"/>
    <lineage>
        <taxon>Eukaryota</taxon>
        <taxon>Viridiplantae</taxon>
        <taxon>Streptophyta</taxon>
        <taxon>Embryophyta</taxon>
        <taxon>Tracheophyta</taxon>
        <taxon>Spermatophyta</taxon>
        <taxon>Magnoliopsida</taxon>
        <taxon>Liliopsida</taxon>
        <taxon>Poales</taxon>
        <taxon>Poaceae</taxon>
        <taxon>PACMAD clade</taxon>
        <taxon>Arundinoideae</taxon>
        <taxon>Arundineae</taxon>
        <taxon>Arundo</taxon>
    </lineage>
</organism>
<reference evidence="1" key="1">
    <citation type="submission" date="2014-09" db="EMBL/GenBank/DDBJ databases">
        <authorList>
            <person name="Magalhaes I.L.F."/>
            <person name="Oliveira U."/>
            <person name="Santos F.R."/>
            <person name="Vidigal T.H.D.A."/>
            <person name="Brescovit A.D."/>
            <person name="Santos A.J."/>
        </authorList>
    </citation>
    <scope>NUCLEOTIDE SEQUENCE</scope>
    <source>
        <tissue evidence="1">Shoot tissue taken approximately 20 cm above the soil surface</tissue>
    </source>
</reference>
<name>A0A0A8Y5F4_ARUDO</name>
<dbReference type="AlphaFoldDB" id="A0A0A8Y5F4"/>
<proteinExistence type="predicted"/>
<dbReference type="EMBL" id="GBRH01277707">
    <property type="protein sequence ID" value="JAD20188.1"/>
    <property type="molecule type" value="Transcribed_RNA"/>
</dbReference>
<evidence type="ECO:0000313" key="1">
    <source>
        <dbReference type="EMBL" id="JAD20188.1"/>
    </source>
</evidence>
<accession>A0A0A8Y5F4</accession>
<sequence>MLFSSIGQYFVFFSFLVIDLKHMDAHYLNAPTLSFRHLCTIPCIHINI</sequence>
<reference evidence="1" key="2">
    <citation type="journal article" date="2015" name="Data Brief">
        <title>Shoot transcriptome of the giant reed, Arundo donax.</title>
        <authorList>
            <person name="Barrero R.A."/>
            <person name="Guerrero F.D."/>
            <person name="Moolhuijzen P."/>
            <person name="Goolsby J.A."/>
            <person name="Tidwell J."/>
            <person name="Bellgard S.E."/>
            <person name="Bellgard M.I."/>
        </authorList>
    </citation>
    <scope>NUCLEOTIDE SEQUENCE</scope>
    <source>
        <tissue evidence="1">Shoot tissue taken approximately 20 cm above the soil surface</tissue>
    </source>
</reference>
<protein>
    <submittedName>
        <fullName evidence="1">Uncharacterized protein</fullName>
    </submittedName>
</protein>